<keyword evidence="4" id="KW-0812">Transmembrane</keyword>
<reference evidence="8" key="1">
    <citation type="journal article" date="2023" name="Commun. Biol.">
        <title>Genome analysis of Parmales, the sister group of diatoms, reveals the evolutionary specialization of diatoms from phago-mixotrophs to photoautotrophs.</title>
        <authorList>
            <person name="Ban H."/>
            <person name="Sato S."/>
            <person name="Yoshikawa S."/>
            <person name="Yamada K."/>
            <person name="Nakamura Y."/>
            <person name="Ichinomiya M."/>
            <person name="Sato N."/>
            <person name="Blanc-Mathieu R."/>
            <person name="Endo H."/>
            <person name="Kuwata A."/>
            <person name="Ogata H."/>
        </authorList>
    </citation>
    <scope>NUCLEOTIDE SEQUENCE [LARGE SCALE GENOMIC DNA]</scope>
    <source>
        <strain evidence="8">NIES 3701</strain>
    </source>
</reference>
<dbReference type="GO" id="GO:0046872">
    <property type="term" value="F:metal ion binding"/>
    <property type="evidence" value="ECO:0007669"/>
    <property type="project" value="UniProtKB-KW"/>
</dbReference>
<dbReference type="InterPro" id="IPR020821">
    <property type="entry name" value="ENPP1-3/EXOG-like_nuc-like"/>
</dbReference>
<accession>A0A9W7ARD7</accession>
<feature type="transmembrane region" description="Helical" evidence="4">
    <location>
        <begin position="446"/>
        <end position="466"/>
    </location>
</feature>
<dbReference type="PANTHER" id="PTHR13966:SF5">
    <property type="entry name" value="ENDONUCLEASE G, MITOCHONDRIAL"/>
    <property type="match status" value="1"/>
</dbReference>
<gene>
    <name evidence="7" type="ORF">TrST_g9860</name>
</gene>
<dbReference type="InterPro" id="IPR044929">
    <property type="entry name" value="DNA/RNA_non-sp_Endonuclease_sf"/>
</dbReference>
<dbReference type="OrthoDB" id="71144at2759"/>
<dbReference type="AlphaFoldDB" id="A0A9W7ARD7"/>
<organism evidence="7 8">
    <name type="scientific">Triparma strigata</name>
    <dbReference type="NCBI Taxonomy" id="1606541"/>
    <lineage>
        <taxon>Eukaryota</taxon>
        <taxon>Sar</taxon>
        <taxon>Stramenopiles</taxon>
        <taxon>Ochrophyta</taxon>
        <taxon>Bolidophyceae</taxon>
        <taxon>Parmales</taxon>
        <taxon>Triparmaceae</taxon>
        <taxon>Triparma</taxon>
    </lineage>
</organism>
<dbReference type="Pfam" id="PF01223">
    <property type="entry name" value="Endonuclease_NS"/>
    <property type="match status" value="1"/>
</dbReference>
<feature type="active site" description="Proton acceptor" evidence="2">
    <location>
        <position position="911"/>
    </location>
</feature>
<feature type="domain" description="DNA/RNA non-specific endonuclease/pyrophosphatase/phosphodiesterase" evidence="6">
    <location>
        <begin position="858"/>
        <end position="1063"/>
    </location>
</feature>
<feature type="domain" description="ENPP1-3/EXOG-like endonuclease/phosphodiesterase" evidence="5">
    <location>
        <begin position="845"/>
        <end position="1051"/>
    </location>
</feature>
<dbReference type="GO" id="GO:0003676">
    <property type="term" value="F:nucleic acid binding"/>
    <property type="evidence" value="ECO:0007669"/>
    <property type="project" value="InterPro"/>
</dbReference>
<evidence type="ECO:0000256" key="4">
    <source>
        <dbReference type="SAM" id="Phobius"/>
    </source>
</evidence>
<evidence type="ECO:0000259" key="5">
    <source>
        <dbReference type="SMART" id="SM00477"/>
    </source>
</evidence>
<dbReference type="EMBL" id="BRXY01000158">
    <property type="protein sequence ID" value="GMH72550.1"/>
    <property type="molecule type" value="Genomic_DNA"/>
</dbReference>
<dbReference type="GO" id="GO:0004519">
    <property type="term" value="F:endonuclease activity"/>
    <property type="evidence" value="ECO:0007669"/>
    <property type="project" value="TreeGrafter"/>
</dbReference>
<dbReference type="InterPro" id="IPR001604">
    <property type="entry name" value="Endo_G_ENPP1-like_dom"/>
</dbReference>
<dbReference type="InterPro" id="IPR036392">
    <property type="entry name" value="PLAT/LH2_dom_sf"/>
</dbReference>
<evidence type="ECO:0000256" key="2">
    <source>
        <dbReference type="PIRSR" id="PIRSR640255-1"/>
    </source>
</evidence>
<evidence type="ECO:0000313" key="8">
    <source>
        <dbReference type="Proteomes" id="UP001165085"/>
    </source>
</evidence>
<dbReference type="Proteomes" id="UP001165085">
    <property type="component" value="Unassembled WGS sequence"/>
</dbReference>
<dbReference type="PANTHER" id="PTHR13966">
    <property type="entry name" value="ENDONUCLEASE RELATED"/>
    <property type="match status" value="1"/>
</dbReference>
<dbReference type="InterPro" id="IPR044925">
    <property type="entry name" value="His-Me_finger_sf"/>
</dbReference>
<feature type="transmembrane region" description="Helical" evidence="4">
    <location>
        <begin position="250"/>
        <end position="269"/>
    </location>
</feature>
<comment type="caution">
    <text evidence="7">The sequence shown here is derived from an EMBL/GenBank/DDBJ whole genome shotgun (WGS) entry which is preliminary data.</text>
</comment>
<keyword evidence="4" id="KW-0472">Membrane</keyword>
<evidence type="ECO:0000259" key="6">
    <source>
        <dbReference type="SMART" id="SM00892"/>
    </source>
</evidence>
<keyword evidence="8" id="KW-1185">Reference proteome</keyword>
<feature type="transmembrane region" description="Helical" evidence="4">
    <location>
        <begin position="331"/>
        <end position="351"/>
    </location>
</feature>
<comment type="similarity">
    <text evidence="1">Belongs to the DNA/RNA non-specific endonuclease family.</text>
</comment>
<dbReference type="SMART" id="SM00477">
    <property type="entry name" value="NUC"/>
    <property type="match status" value="1"/>
</dbReference>
<evidence type="ECO:0000256" key="1">
    <source>
        <dbReference type="ARBA" id="ARBA00010052"/>
    </source>
</evidence>
<name>A0A9W7ARD7_9STRA</name>
<dbReference type="SMART" id="SM00892">
    <property type="entry name" value="Endonuclease_NS"/>
    <property type="match status" value="1"/>
</dbReference>
<feature type="binding site" evidence="3">
    <location>
        <position position="942"/>
    </location>
    <ligand>
        <name>Mg(2+)</name>
        <dbReference type="ChEBI" id="CHEBI:18420"/>
        <note>catalytic</note>
    </ligand>
</feature>
<keyword evidence="4" id="KW-1133">Transmembrane helix</keyword>
<dbReference type="InterPro" id="IPR040255">
    <property type="entry name" value="Non-specific_endonuclease"/>
</dbReference>
<dbReference type="Gene3D" id="3.40.570.10">
    <property type="entry name" value="Extracellular Endonuclease, subunit A"/>
    <property type="match status" value="1"/>
</dbReference>
<proteinExistence type="inferred from homology"/>
<evidence type="ECO:0008006" key="9">
    <source>
        <dbReference type="Google" id="ProtNLM"/>
    </source>
</evidence>
<protein>
    <recommendedName>
        <fullName evidence="9">DNA/RNA non-specific endonuclease domain-containing protein</fullName>
    </recommendedName>
</protein>
<dbReference type="SUPFAM" id="SSF49723">
    <property type="entry name" value="Lipase/lipooxygenase domain (PLAT/LH2 domain)"/>
    <property type="match status" value="1"/>
</dbReference>
<dbReference type="SUPFAM" id="SSF54060">
    <property type="entry name" value="His-Me finger endonucleases"/>
    <property type="match status" value="1"/>
</dbReference>
<keyword evidence="3" id="KW-0479">Metal-binding</keyword>
<evidence type="ECO:0000313" key="7">
    <source>
        <dbReference type="EMBL" id="GMH72550.1"/>
    </source>
</evidence>
<feature type="transmembrane region" description="Helical" evidence="4">
    <location>
        <begin position="140"/>
        <end position="168"/>
    </location>
</feature>
<evidence type="ECO:0000256" key="3">
    <source>
        <dbReference type="PIRSR" id="PIRSR640255-2"/>
    </source>
</evidence>
<feature type="transmembrane region" description="Helical" evidence="4">
    <location>
        <begin position="180"/>
        <end position="201"/>
    </location>
</feature>
<dbReference type="GO" id="GO:0016787">
    <property type="term" value="F:hydrolase activity"/>
    <property type="evidence" value="ECO:0007669"/>
    <property type="project" value="InterPro"/>
</dbReference>
<dbReference type="Gene3D" id="2.60.60.20">
    <property type="entry name" value="PLAT/LH2 domain"/>
    <property type="match status" value="1"/>
</dbReference>
<sequence>MSLAATFKIAHAVAMSTMPTSVPTKIQPNLSSSVQTMLAVDDATASAEFRKKASDKKSLTQNAGVELSSKKSHTSSFASMTSTTSSTTIAAHKELLYMKSFAMDLEVAKDLSVQGSISAVFTRTSQIVQECLGPNRSLAYLLWLMIIFDTISYLVITQAISVLILSTLSSSQSTGTPKEMAAGLLILSTGLVFLQLVRHFILDHAGTWFMRRAKYAINKCVSSLTTDDEGKVMQHLAHVRDIFVYDRTKMMAVFLVEMTSVLAIGFYNMRLMCLGGVLLCGGKLLGFLDDLFVISEQHRLALIVNRAGKSDSGNEADIRFLHNNSSGARHIVIKMTHTLFCYFSPVAFLYFAMKGGALPTDEEGALTTTQVFQSSILFFLSASCQIAQHGRMTRFIKNLSHCEKLLEFNDENGNCFEYFKNNPSDSIPFSKKKDATMFTWTHAEKAAIFLTTILFIAIVGFCVFLTQNVEFACNPVKIMCTTVPDSGSHVSFMSPQEFNLLVGCKLSDDEDDIVAQCAQLIEAGTDEEAEEIDFDIVEEEYVGSSVNDTYSADVGAELDASVEMQMEASANPQNQADGSGQSGFVIAASFDSWRGAHRFEREFVEVEAEIADDSSGRRLSASTYAGVGSTFSATRVTSKKKSKEYTIEIIVGGGRYDGTNNEISVQLVGTDGTTTSHMNVGNKFAKGEVRNVVVADTAAIANIKKIVVTTSGKDGVKFSSILVNRHAGSNNKGFSLGSMSASLKCTGSKRKGTWSCSQDVTVEKFGDDSEEEVNESDNSGCPVEECKYDMSTFVPIDAGAISDYTTPASGVTELNYPFGTVWNDCAANGPVRFTYEAVCDGGCQKRAHSFRLSPKSYFPGEVSSCQQKNGKSYPKYCLEPLKDGQPWSLAGLKSKERKQQCAKQVGHDRGHQIPANNFDDNKKVCAQTNYMTNIMPQADKMNRGAWLKTEMMSECWRQENPLTILGGAVFIQDTFTTVPEWDGVDRTDWFVDTHYVKNPAYFWKIIVAEQTDKQPYDVIAFWVPNHESATNKKIDDYVVSVSDLEANLAAWGAPETFTLKNGFDKNIRPWAWIDPEGCSRQ</sequence>